<evidence type="ECO:0000313" key="2">
    <source>
        <dbReference type="Proteomes" id="UP000671852"/>
    </source>
</evidence>
<dbReference type="KEGG" id="saqt:GJV85_09590"/>
<keyword evidence="2" id="KW-1185">Reference proteome</keyword>
<organism evidence="1 2">
    <name type="scientific">Sulfurimonas aquatica</name>
    <dbReference type="NCBI Taxonomy" id="2672570"/>
    <lineage>
        <taxon>Bacteria</taxon>
        <taxon>Pseudomonadati</taxon>
        <taxon>Campylobacterota</taxon>
        <taxon>Epsilonproteobacteria</taxon>
        <taxon>Campylobacterales</taxon>
        <taxon>Sulfurimonadaceae</taxon>
        <taxon>Sulfurimonas</taxon>
    </lineage>
</organism>
<reference evidence="1" key="1">
    <citation type="submission" date="2019-11" db="EMBL/GenBank/DDBJ databases">
        <authorList>
            <person name="Kojima H."/>
        </authorList>
    </citation>
    <scope>NUCLEOTIDE SEQUENCE</scope>
    <source>
        <strain evidence="1">H1576</strain>
    </source>
</reference>
<dbReference type="RefSeq" id="WP_207561163.1">
    <property type="nucleotide sequence ID" value="NZ_CP046072.1"/>
</dbReference>
<sequence>MRFHKTKKVHILSELSKNLSAEDAIEILLLAVNNNPTSVHIYDKLIKLLGKLKRYTSIHLLLDDATKKLSAELRLLKRGNYDITVS</sequence>
<evidence type="ECO:0000313" key="1">
    <source>
        <dbReference type="EMBL" id="QSZ42346.1"/>
    </source>
</evidence>
<protein>
    <submittedName>
        <fullName evidence="1">Uncharacterized protein</fullName>
    </submittedName>
</protein>
<proteinExistence type="predicted"/>
<gene>
    <name evidence="1" type="ORF">GJV85_09590</name>
</gene>
<name>A0A975B170_9BACT</name>
<dbReference type="Proteomes" id="UP000671852">
    <property type="component" value="Chromosome"/>
</dbReference>
<accession>A0A975B170</accession>
<dbReference type="EMBL" id="CP046072">
    <property type="protein sequence ID" value="QSZ42346.1"/>
    <property type="molecule type" value="Genomic_DNA"/>
</dbReference>
<dbReference type="AlphaFoldDB" id="A0A975B170"/>
<reference evidence="1" key="2">
    <citation type="submission" date="2021-04" db="EMBL/GenBank/DDBJ databases">
        <title>Isolation and characterization of a novel species of the genus Sulfurimonas.</title>
        <authorList>
            <person name="Fukui M."/>
        </authorList>
    </citation>
    <scope>NUCLEOTIDE SEQUENCE</scope>
    <source>
        <strain evidence="1">H1576</strain>
    </source>
</reference>